<dbReference type="InterPro" id="IPR011551">
    <property type="entry name" value="NTP_PyrPHydrolase_MazG"/>
</dbReference>
<dbReference type="PATRIC" id="fig|1806891.3.peg.957"/>
<dbReference type="EMBL" id="CP014639">
    <property type="protein sequence ID" value="ANH79134.1"/>
    <property type="molecule type" value="Genomic_DNA"/>
</dbReference>
<dbReference type="KEGG" id="csaz:Cs308_0964"/>
<protein>
    <submittedName>
        <fullName evidence="2">MazG protein domain</fullName>
    </submittedName>
</protein>
<dbReference type="GO" id="GO:0047429">
    <property type="term" value="F:nucleoside triphosphate diphosphatase activity"/>
    <property type="evidence" value="ECO:0007669"/>
    <property type="project" value="TreeGrafter"/>
</dbReference>
<evidence type="ECO:0000313" key="3">
    <source>
        <dbReference type="Proteomes" id="UP000078162"/>
    </source>
</evidence>
<reference evidence="3" key="1">
    <citation type="submission" date="2016-03" db="EMBL/GenBank/DDBJ databases">
        <title>Culture-independent genomics supports pathogen discovery for uncultivable bacteria within the genus Chlamydia.</title>
        <authorList>
            <person name="Taylor-Brown A."/>
            <person name="Bachmann N.L."/>
            <person name="Borel N."/>
            <person name="Polkinghorne A."/>
        </authorList>
    </citation>
    <scope>NUCLEOTIDE SEQUENCE [LARGE SCALE GENOMIC DNA]</scope>
    <source>
        <strain evidence="3">2742-308</strain>
    </source>
</reference>
<dbReference type="PANTHER" id="PTHR30522">
    <property type="entry name" value="NUCLEOSIDE TRIPHOSPHATE PYROPHOSPHOHYDROLASE"/>
    <property type="match status" value="1"/>
</dbReference>
<dbReference type="CDD" id="cd11528">
    <property type="entry name" value="NTP-PPase_MazG_Nterm"/>
    <property type="match status" value="1"/>
</dbReference>
<name>A0A1A9HYM0_9CHLA</name>
<dbReference type="GO" id="GO:0046081">
    <property type="term" value="P:dUTP catabolic process"/>
    <property type="evidence" value="ECO:0007669"/>
    <property type="project" value="TreeGrafter"/>
</dbReference>
<dbReference type="AlphaFoldDB" id="A0A1A9HYM0"/>
<dbReference type="Proteomes" id="UP000078162">
    <property type="component" value="Chromosome"/>
</dbReference>
<dbReference type="PANTHER" id="PTHR30522:SF0">
    <property type="entry name" value="NUCLEOSIDE TRIPHOSPHATE PYROPHOSPHOHYDROLASE"/>
    <property type="match status" value="1"/>
</dbReference>
<feature type="domain" description="NTP pyrophosphohydrolase MazG-like" evidence="1">
    <location>
        <begin position="28"/>
        <end position="102"/>
    </location>
</feature>
<dbReference type="GO" id="GO:0046047">
    <property type="term" value="P:TTP catabolic process"/>
    <property type="evidence" value="ECO:0007669"/>
    <property type="project" value="TreeGrafter"/>
</dbReference>
<dbReference type="RefSeq" id="WP_066483169.1">
    <property type="nucleotide sequence ID" value="NZ_CP014639.1"/>
</dbReference>
<organism evidence="2 3">
    <name type="scientific">Candidatus Chlamydia sanziniae</name>
    <dbReference type="NCBI Taxonomy" id="1806891"/>
    <lineage>
        <taxon>Bacteria</taxon>
        <taxon>Pseudomonadati</taxon>
        <taxon>Chlamydiota</taxon>
        <taxon>Chlamydiia</taxon>
        <taxon>Chlamydiales</taxon>
        <taxon>Chlamydiaceae</taxon>
        <taxon>Chlamydia/Chlamydophila group</taxon>
        <taxon>Chlamydia</taxon>
    </lineage>
</organism>
<sequence length="130" mass="14832">MGDSVFSQLMNLIRLMVLDGRCPWSREQSLLSMIEHILQECQEFSDAVSGGKATQEIGSEAGDILTLTLILCFLLEREGLTTTENIADQAIAKLRRRAPYLFRDCHKPITLEEADHLWELAKLREEKLQE</sequence>
<dbReference type="InterPro" id="IPR004518">
    <property type="entry name" value="MazG-like_dom"/>
</dbReference>
<evidence type="ECO:0000259" key="1">
    <source>
        <dbReference type="Pfam" id="PF03819"/>
    </source>
</evidence>
<proteinExistence type="predicted"/>
<dbReference type="OrthoDB" id="19104at2"/>
<dbReference type="Gene3D" id="1.10.287.1080">
    <property type="entry name" value="MazG-like"/>
    <property type="match status" value="1"/>
</dbReference>
<dbReference type="STRING" id="1806891.Cs308_0964"/>
<evidence type="ECO:0000313" key="2">
    <source>
        <dbReference type="EMBL" id="ANH79134.1"/>
    </source>
</evidence>
<keyword evidence="3" id="KW-1185">Reference proteome</keyword>
<dbReference type="GO" id="GO:0046076">
    <property type="term" value="P:dTTP catabolic process"/>
    <property type="evidence" value="ECO:0007669"/>
    <property type="project" value="TreeGrafter"/>
</dbReference>
<dbReference type="GO" id="GO:0046052">
    <property type="term" value="P:UTP catabolic process"/>
    <property type="evidence" value="ECO:0007669"/>
    <property type="project" value="TreeGrafter"/>
</dbReference>
<dbReference type="GO" id="GO:0006203">
    <property type="term" value="P:dGTP catabolic process"/>
    <property type="evidence" value="ECO:0007669"/>
    <property type="project" value="TreeGrafter"/>
</dbReference>
<dbReference type="Pfam" id="PF03819">
    <property type="entry name" value="MazG"/>
    <property type="match status" value="1"/>
</dbReference>
<accession>A0A1A9HYM0</accession>
<dbReference type="InterPro" id="IPR048015">
    <property type="entry name" value="NTP-PPase_MazG-like_N"/>
</dbReference>
<gene>
    <name evidence="2" type="ORF">Cs308_0964</name>
</gene>
<dbReference type="SUPFAM" id="SSF101386">
    <property type="entry name" value="all-alpha NTP pyrophosphatases"/>
    <property type="match status" value="1"/>
</dbReference>
<dbReference type="GO" id="GO:0046061">
    <property type="term" value="P:dATP catabolic process"/>
    <property type="evidence" value="ECO:0007669"/>
    <property type="project" value="TreeGrafter"/>
</dbReference>